<organism evidence="4">
    <name type="scientific">Cladocopium goreaui</name>
    <dbReference type="NCBI Taxonomy" id="2562237"/>
    <lineage>
        <taxon>Eukaryota</taxon>
        <taxon>Sar</taxon>
        <taxon>Alveolata</taxon>
        <taxon>Dinophyceae</taxon>
        <taxon>Suessiales</taxon>
        <taxon>Symbiodiniaceae</taxon>
        <taxon>Cladocopium</taxon>
    </lineage>
</organism>
<dbReference type="Proteomes" id="UP001152797">
    <property type="component" value="Unassembled WGS sequence"/>
</dbReference>
<feature type="domain" description="Integrase catalytic" evidence="3">
    <location>
        <begin position="357"/>
        <end position="523"/>
    </location>
</feature>
<dbReference type="Gene3D" id="3.30.420.10">
    <property type="entry name" value="Ribonuclease H-like superfamily/Ribonuclease H"/>
    <property type="match status" value="1"/>
</dbReference>
<dbReference type="Pfam" id="PF07727">
    <property type="entry name" value="RVT_2"/>
    <property type="match status" value="1"/>
</dbReference>
<feature type="region of interest" description="Disordered" evidence="2">
    <location>
        <begin position="165"/>
        <end position="195"/>
    </location>
</feature>
<keyword evidence="1" id="KW-0175">Coiled coil</keyword>
<dbReference type="InterPro" id="IPR012337">
    <property type="entry name" value="RNaseH-like_sf"/>
</dbReference>
<evidence type="ECO:0000313" key="5">
    <source>
        <dbReference type="EMBL" id="CAL4766606.1"/>
    </source>
</evidence>
<evidence type="ECO:0000313" key="4">
    <source>
        <dbReference type="EMBL" id="CAI3979294.1"/>
    </source>
</evidence>
<dbReference type="EMBL" id="CAMXCT030000473">
    <property type="protein sequence ID" value="CAL4766606.1"/>
    <property type="molecule type" value="Genomic_DNA"/>
</dbReference>
<dbReference type="GO" id="GO:0003676">
    <property type="term" value="F:nucleic acid binding"/>
    <property type="evidence" value="ECO:0007669"/>
    <property type="project" value="InterPro"/>
</dbReference>
<dbReference type="InterPro" id="IPR036397">
    <property type="entry name" value="RNaseH_sf"/>
</dbReference>
<feature type="region of interest" description="Disordered" evidence="2">
    <location>
        <begin position="701"/>
        <end position="739"/>
    </location>
</feature>
<name>A0A9P1FJC5_9DINO</name>
<accession>A0A9P1FJC5</accession>
<evidence type="ECO:0000256" key="2">
    <source>
        <dbReference type="SAM" id="MobiDB-lite"/>
    </source>
</evidence>
<dbReference type="InterPro" id="IPR013103">
    <property type="entry name" value="RVT_2"/>
</dbReference>
<gene>
    <name evidence="4" type="ORF">C1SCF055_LOCUS7256</name>
</gene>
<dbReference type="EMBL" id="CAMXCT020000473">
    <property type="protein sequence ID" value="CAL1132669.1"/>
    <property type="molecule type" value="Genomic_DNA"/>
</dbReference>
<evidence type="ECO:0000259" key="3">
    <source>
        <dbReference type="PROSITE" id="PS50994"/>
    </source>
</evidence>
<evidence type="ECO:0000256" key="1">
    <source>
        <dbReference type="SAM" id="Coils"/>
    </source>
</evidence>
<evidence type="ECO:0000313" key="6">
    <source>
        <dbReference type="Proteomes" id="UP001152797"/>
    </source>
</evidence>
<comment type="caution">
    <text evidence="4">The sequence shown here is derived from an EMBL/GenBank/DDBJ whole genome shotgun (WGS) entry which is preliminary data.</text>
</comment>
<sequence>MPTERKMDLISKLQDLGEDVPTAWNTQQIKARLAELKTFQKEGQHALLKNQLTELNRAARKKATLVVYAQGLEIPVRPNDTISVLYAKCEERITVATPPTGSDLVNFGKHSDKKYKEILEECPSYAEWILTTADENPESSWRLKRLAQWLKITMEEQHITQFKKTEKDLPPSGYHPRHAKGNPSGSSTDLSDGSFLKIQTDDSDSELSRLKTELDQLRSENNMMALQMSRSKTHYSSFYTPIFAKKVIDALQEQEAWSALSQELSLPPSEVSDPFFCVENSETCLVNEGELSSEEKIKINNLLRHIHSVTGHGSVETLIKSLKNRGVPEKVLAIAREFRCPLCEERKRVVPRRPATLETAPLKWQRIQSDLGSWTHPHTHHKIKFILFIDEGCRFRTGRILFENSREQATWPVVRKAFEELWISTFGRPEEIRADPEGVWRSDEAAAYCQERSMTLTPVPAEAHWQIGIVEEAIQAVKHVLDTLTTEFPDMELSECFARAIWACNSRDNSYGYSPAQHAMGRNPDEWGRLFTSKVQGHPIHPQQLVDGGFGDNIKAMAAAEQSFSRFQAKARLARAEAAGRRPMKHFVPGDLVFYWRKQVQGGQGRGFSWSGQFIGAARVLAVETREDEQGRLRPGSCVWLHRAGRLIKAAPEQLRQASSRERAVEELKGPCEIPWTITSLATHPHRKTYWDISAEKPTDLQWQEASDHPTGGRRYSSKKRPTLDQPAESPPQPMEDIAADPQFADDDVEMKAEDTTTKPVSESDEAMLAVEISIDIPNSKRGVNKFIEDPVAFVVNQMKRNTVEVRERTLRDEELAQFKLAKDKEVRSYIQSHCFKVLPLEQQDKLDSVGMRWVLTWKGLEDGSGGHKAKARAVILGYQDRNYEFKQTASPTLSRSGRQAFLAFCSQCHFRVRKGDVSSAFLQGDTLKDGMKVQPTREICDALGIPHGSVTQLQRAAYGLVEAPLWWYKSVSNFLISLGYTRMKTEPCIWVYFDETGTPRSAISGHVDDFLFAGCDDDDLYQQLVAKIKSKFQWGQWEHSPFVQCGVKVVQHEDYSFTLSQHDFLEQLHPININRERFRQRDHETTDTEKSQMRAVLGSLSWICGQTDILHSVDVNFLISTIPKSTVADIVKLNQLVSDVKRHRAEIFIHPLKKGEKVDLVTWGDAAWANRPDQVNSTEGLICGLAPQSLRRGELSKVTLLSWKSGKIHRKCRSPACAEVHAVVDAEDDLYHLRYLWSEMHYPRSMLEKLSAPEIVNLTPGITITDSKNLYDKINTDSPTVKGEEKRSTIEALALKDSSTESGTMLRWVHSDAQVACLRRFDWLSRLTRLLFQRFFLGVRE</sequence>
<keyword evidence="6" id="KW-1185">Reference proteome</keyword>
<dbReference type="SUPFAM" id="SSF53098">
    <property type="entry name" value="Ribonuclease H-like"/>
    <property type="match status" value="1"/>
</dbReference>
<dbReference type="PROSITE" id="PS50994">
    <property type="entry name" value="INTEGRASE"/>
    <property type="match status" value="1"/>
</dbReference>
<dbReference type="OrthoDB" id="3054497at2759"/>
<proteinExistence type="predicted"/>
<dbReference type="EMBL" id="CAMXCT010000473">
    <property type="protein sequence ID" value="CAI3979294.1"/>
    <property type="molecule type" value="Genomic_DNA"/>
</dbReference>
<dbReference type="InterPro" id="IPR001584">
    <property type="entry name" value="Integrase_cat-core"/>
</dbReference>
<protein>
    <submittedName>
        <fullName evidence="5">Retrovirus-related Pol polyprotein from transposon RE1 (Retro element 1) (AtRE1)</fullName>
    </submittedName>
</protein>
<feature type="coiled-coil region" evidence="1">
    <location>
        <begin position="200"/>
        <end position="227"/>
    </location>
</feature>
<reference evidence="5 6" key="2">
    <citation type="submission" date="2024-05" db="EMBL/GenBank/DDBJ databases">
        <authorList>
            <person name="Chen Y."/>
            <person name="Shah S."/>
            <person name="Dougan E. K."/>
            <person name="Thang M."/>
            <person name="Chan C."/>
        </authorList>
    </citation>
    <scope>NUCLEOTIDE SEQUENCE [LARGE SCALE GENOMIC DNA]</scope>
</reference>
<reference evidence="4" key="1">
    <citation type="submission" date="2022-10" db="EMBL/GenBank/DDBJ databases">
        <authorList>
            <person name="Chen Y."/>
            <person name="Dougan E. K."/>
            <person name="Chan C."/>
            <person name="Rhodes N."/>
            <person name="Thang M."/>
        </authorList>
    </citation>
    <scope>NUCLEOTIDE SEQUENCE</scope>
</reference>
<dbReference type="GO" id="GO:0015074">
    <property type="term" value="P:DNA integration"/>
    <property type="evidence" value="ECO:0007669"/>
    <property type="project" value="InterPro"/>
</dbReference>